<reference evidence="15" key="1">
    <citation type="submission" date="2023-10" db="EMBL/GenBank/DDBJ databases">
        <title>Genome assemblies of two species of porcelain crab, Petrolisthes cinctipes and Petrolisthes manimaculis (Anomura: Porcellanidae).</title>
        <authorList>
            <person name="Angst P."/>
        </authorList>
    </citation>
    <scope>NUCLEOTIDE SEQUENCE</scope>
    <source>
        <strain evidence="15">PB745_01</strain>
        <tissue evidence="15">Gill</tissue>
    </source>
</reference>
<keyword evidence="12" id="KW-0407">Ion channel</keyword>
<keyword evidence="9" id="KW-0675">Receptor</keyword>
<keyword evidence="10" id="KW-0325">Glycoprotein</keyword>
<evidence type="ECO:0000256" key="13">
    <source>
        <dbReference type="SAM" id="Phobius"/>
    </source>
</evidence>
<dbReference type="GO" id="GO:0005886">
    <property type="term" value="C:plasma membrane"/>
    <property type="evidence" value="ECO:0007669"/>
    <property type="project" value="UniProtKB-SubCell"/>
</dbReference>
<dbReference type="InterPro" id="IPR019594">
    <property type="entry name" value="Glu/Gly-bd"/>
</dbReference>
<dbReference type="Pfam" id="PF10613">
    <property type="entry name" value="Lig_chan-Glu_bd"/>
    <property type="match status" value="1"/>
</dbReference>
<comment type="subcellular location">
    <subcellularLocation>
        <location evidence="1">Cell membrane</location>
        <topology evidence="1">Multi-pass membrane protein</topology>
    </subcellularLocation>
</comment>
<dbReference type="Pfam" id="PF00060">
    <property type="entry name" value="Lig_chan"/>
    <property type="match status" value="1"/>
</dbReference>
<evidence type="ECO:0000256" key="7">
    <source>
        <dbReference type="ARBA" id="ARBA00023065"/>
    </source>
</evidence>
<dbReference type="Proteomes" id="UP001286313">
    <property type="component" value="Unassembled WGS sequence"/>
</dbReference>
<keyword evidence="8 13" id="KW-0472">Membrane</keyword>
<proteinExistence type="inferred from homology"/>
<evidence type="ECO:0000313" key="16">
    <source>
        <dbReference type="Proteomes" id="UP001286313"/>
    </source>
</evidence>
<feature type="transmembrane region" description="Helical" evidence="13">
    <location>
        <begin position="503"/>
        <end position="521"/>
    </location>
</feature>
<protein>
    <recommendedName>
        <fullName evidence="14">Ionotropic glutamate receptor L-glutamate and glycine-binding domain-containing protein</fullName>
    </recommendedName>
</protein>
<dbReference type="GO" id="GO:0050906">
    <property type="term" value="P:detection of stimulus involved in sensory perception"/>
    <property type="evidence" value="ECO:0007669"/>
    <property type="project" value="UniProtKB-ARBA"/>
</dbReference>
<evidence type="ECO:0000259" key="14">
    <source>
        <dbReference type="SMART" id="SM00918"/>
    </source>
</evidence>
<evidence type="ECO:0000256" key="8">
    <source>
        <dbReference type="ARBA" id="ARBA00023136"/>
    </source>
</evidence>
<keyword evidence="16" id="KW-1185">Reference proteome</keyword>
<dbReference type="InterPro" id="IPR052192">
    <property type="entry name" value="Insect_Ionotropic_Sensory_Rcpt"/>
</dbReference>
<evidence type="ECO:0000256" key="5">
    <source>
        <dbReference type="ARBA" id="ARBA00022692"/>
    </source>
</evidence>
<keyword evidence="4" id="KW-1003">Cell membrane</keyword>
<evidence type="ECO:0000256" key="12">
    <source>
        <dbReference type="ARBA" id="ARBA00023303"/>
    </source>
</evidence>
<dbReference type="SUPFAM" id="SSF53850">
    <property type="entry name" value="Periplasmic binding protein-like II"/>
    <property type="match status" value="1"/>
</dbReference>
<dbReference type="GO" id="GO:0015276">
    <property type="term" value="F:ligand-gated monoatomic ion channel activity"/>
    <property type="evidence" value="ECO:0007669"/>
    <property type="project" value="InterPro"/>
</dbReference>
<dbReference type="PANTHER" id="PTHR42643">
    <property type="entry name" value="IONOTROPIC RECEPTOR 20A-RELATED"/>
    <property type="match status" value="1"/>
</dbReference>
<keyword evidence="6 13" id="KW-1133">Transmembrane helix</keyword>
<dbReference type="Gene3D" id="1.10.287.70">
    <property type="match status" value="1"/>
</dbReference>
<comment type="similarity">
    <text evidence="2">Belongs to the glutamate-gated ion channel (TC 1.A.10.1) family.</text>
</comment>
<keyword evidence="5 13" id="KW-0812">Transmembrane</keyword>
<gene>
    <name evidence="15" type="ORF">Pcinc_043110</name>
</gene>
<evidence type="ECO:0000256" key="6">
    <source>
        <dbReference type="ARBA" id="ARBA00022989"/>
    </source>
</evidence>
<feature type="domain" description="Ionotropic glutamate receptor L-glutamate and glycine-binding" evidence="14">
    <location>
        <begin position="393"/>
        <end position="449"/>
    </location>
</feature>
<keyword evidence="7" id="KW-0406">Ion transport</keyword>
<evidence type="ECO:0000256" key="11">
    <source>
        <dbReference type="ARBA" id="ARBA00023286"/>
    </source>
</evidence>
<evidence type="ECO:0000256" key="4">
    <source>
        <dbReference type="ARBA" id="ARBA00022475"/>
    </source>
</evidence>
<comment type="caution">
    <text evidence="15">The sequence shown here is derived from an EMBL/GenBank/DDBJ whole genome shotgun (WGS) entry which is preliminary data.</text>
</comment>
<evidence type="ECO:0000256" key="1">
    <source>
        <dbReference type="ARBA" id="ARBA00004651"/>
    </source>
</evidence>
<accession>A0AAE1BJS7</accession>
<dbReference type="AlphaFoldDB" id="A0AAE1BJS7"/>
<feature type="transmembrane region" description="Helical" evidence="13">
    <location>
        <begin position="528"/>
        <end position="546"/>
    </location>
</feature>
<dbReference type="EMBL" id="JAWQEG010008510">
    <property type="protein sequence ID" value="KAK3850165.1"/>
    <property type="molecule type" value="Genomic_DNA"/>
</dbReference>
<name>A0AAE1BJS7_PETCI</name>
<evidence type="ECO:0000256" key="10">
    <source>
        <dbReference type="ARBA" id="ARBA00023180"/>
    </source>
</evidence>
<dbReference type="PANTHER" id="PTHR42643:SF24">
    <property type="entry name" value="IONOTROPIC RECEPTOR 60A"/>
    <property type="match status" value="1"/>
</dbReference>
<dbReference type="InterPro" id="IPR001320">
    <property type="entry name" value="Iontro_rcpt_C"/>
</dbReference>
<dbReference type="Gene3D" id="3.40.190.10">
    <property type="entry name" value="Periplasmic binding protein-like II"/>
    <property type="match status" value="1"/>
</dbReference>
<keyword evidence="11" id="KW-1071">Ligand-gated ion channel</keyword>
<sequence>MFLPVQLRGSGMTMLSLPWVTLTLAALLTTYSSAWEELSWSKGGIAATRSHLLTPAAADKETTGKIDHLLSTTDGTKRIKSLLTTTMRQGVHSQGTLITPTAPDVEKNASLLAITESVGNKASLQTDEGVEGGWREVAEEGVGDLIRDIIVTNRLETCHLLVVTEGRESSAFSSILMSLEAGYLAGVVVDSQLPLTNPLLQALKKGDAAFSCRVLLVDLPGAGTSITNVMEILESSHLYLWPYTRVILYGTPSSLTPALLHPALRNTVHALYLSREGLRRRVEEEEVREDVGRSVVKEMKRRSNDGDGGNGMENSVEAFQGKDSDWTKCYLRCLYCEGGRVGIRLVDRWSPHTSFKYGPTHLFDPPPTNFRGHEFNIVTLDWYPFMDFTRDSDAVATTVTPQDSLDFRILTAIASSLNFTYEMRVPWDDQWGTSTPSGNWTGVVGTLQHHKADFSLLLSWMRGRYQVVEYSRIYVNEPIVMIMAKPGPLPQYLALVRPLTGELWAAVLVSTFTGGLILWLLQWTWARACGGVNGFTLGASLLYTWSILFEEPPPTHCHPIYRDSTVFGQMFVGWWWVYCTLVTVVYRSSLIAHLSVPGTSTTIDSFQELLREEGWTWGYEPSYGAGSQHKPHRTHHL</sequence>
<keyword evidence="3" id="KW-0813">Transport</keyword>
<evidence type="ECO:0000256" key="3">
    <source>
        <dbReference type="ARBA" id="ARBA00022448"/>
    </source>
</evidence>
<evidence type="ECO:0000256" key="2">
    <source>
        <dbReference type="ARBA" id="ARBA00008685"/>
    </source>
</evidence>
<organism evidence="15 16">
    <name type="scientific">Petrolisthes cinctipes</name>
    <name type="common">Flat porcelain crab</name>
    <dbReference type="NCBI Taxonomy" id="88211"/>
    <lineage>
        <taxon>Eukaryota</taxon>
        <taxon>Metazoa</taxon>
        <taxon>Ecdysozoa</taxon>
        <taxon>Arthropoda</taxon>
        <taxon>Crustacea</taxon>
        <taxon>Multicrustacea</taxon>
        <taxon>Malacostraca</taxon>
        <taxon>Eumalacostraca</taxon>
        <taxon>Eucarida</taxon>
        <taxon>Decapoda</taxon>
        <taxon>Pleocyemata</taxon>
        <taxon>Anomura</taxon>
        <taxon>Galatheoidea</taxon>
        <taxon>Porcellanidae</taxon>
        <taxon>Petrolisthes</taxon>
    </lineage>
</organism>
<feature type="transmembrane region" description="Helical" evidence="13">
    <location>
        <begin position="566"/>
        <end position="586"/>
    </location>
</feature>
<dbReference type="SMART" id="SM00918">
    <property type="entry name" value="Lig_chan-Glu_bd"/>
    <property type="match status" value="1"/>
</dbReference>
<evidence type="ECO:0000313" key="15">
    <source>
        <dbReference type="EMBL" id="KAK3850165.1"/>
    </source>
</evidence>
<evidence type="ECO:0000256" key="9">
    <source>
        <dbReference type="ARBA" id="ARBA00023170"/>
    </source>
</evidence>